<dbReference type="AlphaFoldDB" id="A0A9D4M8N7"/>
<evidence type="ECO:0000313" key="2">
    <source>
        <dbReference type="Proteomes" id="UP000828390"/>
    </source>
</evidence>
<organism evidence="1 2">
    <name type="scientific">Dreissena polymorpha</name>
    <name type="common">Zebra mussel</name>
    <name type="synonym">Mytilus polymorpha</name>
    <dbReference type="NCBI Taxonomy" id="45954"/>
    <lineage>
        <taxon>Eukaryota</taxon>
        <taxon>Metazoa</taxon>
        <taxon>Spiralia</taxon>
        <taxon>Lophotrochozoa</taxon>
        <taxon>Mollusca</taxon>
        <taxon>Bivalvia</taxon>
        <taxon>Autobranchia</taxon>
        <taxon>Heteroconchia</taxon>
        <taxon>Euheterodonta</taxon>
        <taxon>Imparidentia</taxon>
        <taxon>Neoheterodontei</taxon>
        <taxon>Myida</taxon>
        <taxon>Dreissenoidea</taxon>
        <taxon>Dreissenidae</taxon>
        <taxon>Dreissena</taxon>
    </lineage>
</organism>
<dbReference type="EMBL" id="JAIWYP010000002">
    <property type="protein sequence ID" value="KAH3871923.1"/>
    <property type="molecule type" value="Genomic_DNA"/>
</dbReference>
<reference evidence="1" key="1">
    <citation type="journal article" date="2019" name="bioRxiv">
        <title>The Genome of the Zebra Mussel, Dreissena polymorpha: A Resource for Invasive Species Research.</title>
        <authorList>
            <person name="McCartney M.A."/>
            <person name="Auch B."/>
            <person name="Kono T."/>
            <person name="Mallez S."/>
            <person name="Zhang Y."/>
            <person name="Obille A."/>
            <person name="Becker A."/>
            <person name="Abrahante J.E."/>
            <person name="Garbe J."/>
            <person name="Badalamenti J.P."/>
            <person name="Herman A."/>
            <person name="Mangelson H."/>
            <person name="Liachko I."/>
            <person name="Sullivan S."/>
            <person name="Sone E.D."/>
            <person name="Koren S."/>
            <person name="Silverstein K.A.T."/>
            <person name="Beckman K.B."/>
            <person name="Gohl D.M."/>
        </authorList>
    </citation>
    <scope>NUCLEOTIDE SEQUENCE</scope>
    <source>
        <strain evidence="1">Duluth1</strain>
        <tissue evidence="1">Whole animal</tissue>
    </source>
</reference>
<dbReference type="Proteomes" id="UP000828390">
    <property type="component" value="Unassembled WGS sequence"/>
</dbReference>
<keyword evidence="2" id="KW-1185">Reference proteome</keyword>
<sequence>MASLDVTSRRPEPQNCFPSTLSVLRTAVVGHFHYRHRATPSKSWPVSLPKVHPVRTLRCHLRCSRPYSGDVVKPLSNDGQLPFRLAILPRFGIRRSQRERTSRTRDDGTRLMNSAVAEVPLSDPPQMM</sequence>
<reference evidence="1" key="2">
    <citation type="submission" date="2020-11" db="EMBL/GenBank/DDBJ databases">
        <authorList>
            <person name="McCartney M.A."/>
            <person name="Auch B."/>
            <person name="Kono T."/>
            <person name="Mallez S."/>
            <person name="Becker A."/>
            <person name="Gohl D.M."/>
            <person name="Silverstein K.A.T."/>
            <person name="Koren S."/>
            <person name="Bechman K.B."/>
            <person name="Herman A."/>
            <person name="Abrahante J.E."/>
            <person name="Garbe J."/>
        </authorList>
    </citation>
    <scope>NUCLEOTIDE SEQUENCE</scope>
    <source>
        <strain evidence="1">Duluth1</strain>
        <tissue evidence="1">Whole animal</tissue>
    </source>
</reference>
<protein>
    <submittedName>
        <fullName evidence="1">Uncharacterized protein</fullName>
    </submittedName>
</protein>
<name>A0A9D4M8N7_DREPO</name>
<evidence type="ECO:0000313" key="1">
    <source>
        <dbReference type="EMBL" id="KAH3871923.1"/>
    </source>
</evidence>
<gene>
    <name evidence="1" type="ORF">DPMN_035138</name>
</gene>
<comment type="caution">
    <text evidence="1">The sequence shown here is derived from an EMBL/GenBank/DDBJ whole genome shotgun (WGS) entry which is preliminary data.</text>
</comment>
<accession>A0A9D4M8N7</accession>
<proteinExistence type="predicted"/>